<dbReference type="PANTHER" id="PTHR35790">
    <property type="entry name" value="HTH-TYPE TRANSCRIPTIONAL REGULATOR PCHR"/>
    <property type="match status" value="1"/>
</dbReference>
<dbReference type="RefSeq" id="WP_310455275.1">
    <property type="nucleotide sequence ID" value="NZ_JAVKPH010000001.1"/>
</dbReference>
<evidence type="ECO:0000313" key="7">
    <source>
        <dbReference type="Proteomes" id="UP001247754"/>
    </source>
</evidence>
<dbReference type="Pfam" id="PF12802">
    <property type="entry name" value="MarR_2"/>
    <property type="match status" value="1"/>
</dbReference>
<dbReference type="EMBL" id="JAVKPH010000001">
    <property type="protein sequence ID" value="MDR5651205.1"/>
    <property type="molecule type" value="Genomic_DNA"/>
</dbReference>
<dbReference type="PROSITE" id="PS50995">
    <property type="entry name" value="HTH_MARR_2"/>
    <property type="match status" value="1"/>
</dbReference>
<dbReference type="PRINTS" id="PR00598">
    <property type="entry name" value="HTHMARR"/>
</dbReference>
<evidence type="ECO:0000256" key="3">
    <source>
        <dbReference type="ARBA" id="ARBA00023163"/>
    </source>
</evidence>
<dbReference type="SMART" id="SM00347">
    <property type="entry name" value="HTH_MARR"/>
    <property type="match status" value="1"/>
</dbReference>
<feature type="compositionally biased region" description="Low complexity" evidence="4">
    <location>
        <begin position="203"/>
        <end position="225"/>
    </location>
</feature>
<keyword evidence="3" id="KW-0804">Transcription</keyword>
<protein>
    <submittedName>
        <fullName evidence="6">MarR family transcriptional regulator</fullName>
    </submittedName>
</protein>
<dbReference type="SUPFAM" id="SSF46785">
    <property type="entry name" value="Winged helix' DNA-binding domain"/>
    <property type="match status" value="1"/>
</dbReference>
<feature type="domain" description="HTH marR-type" evidence="5">
    <location>
        <begin position="31"/>
        <end position="164"/>
    </location>
</feature>
<evidence type="ECO:0000313" key="6">
    <source>
        <dbReference type="EMBL" id="MDR5651205.1"/>
    </source>
</evidence>
<dbReference type="InterPro" id="IPR000835">
    <property type="entry name" value="HTH_MarR-typ"/>
</dbReference>
<gene>
    <name evidence="6" type="ORF">RGD00_01185</name>
</gene>
<keyword evidence="7" id="KW-1185">Reference proteome</keyword>
<feature type="region of interest" description="Disordered" evidence="4">
    <location>
        <begin position="192"/>
        <end position="225"/>
    </location>
</feature>
<keyword evidence="1" id="KW-0805">Transcription regulation</keyword>
<dbReference type="Proteomes" id="UP001247754">
    <property type="component" value="Unassembled WGS sequence"/>
</dbReference>
<evidence type="ECO:0000256" key="2">
    <source>
        <dbReference type="ARBA" id="ARBA00023125"/>
    </source>
</evidence>
<dbReference type="Gene3D" id="1.10.10.10">
    <property type="entry name" value="Winged helix-like DNA-binding domain superfamily/Winged helix DNA-binding domain"/>
    <property type="match status" value="1"/>
</dbReference>
<dbReference type="PANTHER" id="PTHR35790:SF4">
    <property type="entry name" value="HTH-TYPE TRANSCRIPTIONAL REGULATOR PCHR"/>
    <property type="match status" value="1"/>
</dbReference>
<sequence>MARPKKNRAADEAIDSQLQRYRLPEKTFLPENSLPHAFAVVSNRVSHMMQKMYSERYGLTVTGWRLIAILGTHAPLSAKALADMTALDQVSISRALEHLGGKRLVLRRTDPADRRRALIRLSKRGEEVYNEIVPVLYAAERALIAALSDEEVAVMRRAMRILVERSVEVLPDDASWLDVLLGHGLATAPPGNGSAGVLHDAAEPGAEPPAGAVPDAGDIPGAQPG</sequence>
<reference evidence="6 7" key="1">
    <citation type="submission" date="2023-09" db="EMBL/GenBank/DDBJ databases">
        <title>Xinfangfangia sedmenti sp. nov., isolated the sedment.</title>
        <authorList>
            <person name="Xu L."/>
        </authorList>
    </citation>
    <scope>NUCLEOTIDE SEQUENCE [LARGE SCALE GENOMIC DNA]</scope>
    <source>
        <strain evidence="6 7">LG-4</strain>
    </source>
</reference>
<comment type="caution">
    <text evidence="6">The sequence shown here is derived from an EMBL/GenBank/DDBJ whole genome shotgun (WGS) entry which is preliminary data.</text>
</comment>
<evidence type="ECO:0000256" key="1">
    <source>
        <dbReference type="ARBA" id="ARBA00023015"/>
    </source>
</evidence>
<name>A0ABU1F2W2_9RHOB</name>
<dbReference type="InterPro" id="IPR036388">
    <property type="entry name" value="WH-like_DNA-bd_sf"/>
</dbReference>
<organism evidence="6 7">
    <name type="scientific">Ruixingdingia sedimenti</name>
    <dbReference type="NCBI Taxonomy" id="3073604"/>
    <lineage>
        <taxon>Bacteria</taxon>
        <taxon>Pseudomonadati</taxon>
        <taxon>Pseudomonadota</taxon>
        <taxon>Alphaproteobacteria</taxon>
        <taxon>Rhodobacterales</taxon>
        <taxon>Paracoccaceae</taxon>
        <taxon>Ruixingdingia</taxon>
    </lineage>
</organism>
<evidence type="ECO:0000256" key="4">
    <source>
        <dbReference type="SAM" id="MobiDB-lite"/>
    </source>
</evidence>
<keyword evidence="2" id="KW-0238">DNA-binding</keyword>
<proteinExistence type="predicted"/>
<accession>A0ABU1F2W2</accession>
<evidence type="ECO:0000259" key="5">
    <source>
        <dbReference type="PROSITE" id="PS50995"/>
    </source>
</evidence>
<dbReference type="InterPro" id="IPR052067">
    <property type="entry name" value="Metal_resp_HTH_trans_reg"/>
</dbReference>
<dbReference type="InterPro" id="IPR036390">
    <property type="entry name" value="WH_DNA-bd_sf"/>
</dbReference>